<dbReference type="OrthoDB" id="426714at2759"/>
<dbReference type="GO" id="GO:0005840">
    <property type="term" value="C:ribosome"/>
    <property type="evidence" value="ECO:0007669"/>
    <property type="project" value="UniProtKB-KW"/>
</dbReference>
<keyword evidence="2 5" id="KW-0689">Ribosomal protein</keyword>
<keyword evidence="6" id="KW-1185">Reference proteome</keyword>
<dbReference type="InterPro" id="IPR012340">
    <property type="entry name" value="NA-bd_OB-fold"/>
</dbReference>
<protein>
    <submittedName>
        <fullName evidence="5">30S ribosomal protein S17</fullName>
    </submittedName>
</protein>
<accession>A0A1Q9CML7</accession>
<evidence type="ECO:0000256" key="4">
    <source>
        <dbReference type="SAM" id="MobiDB-lite"/>
    </source>
</evidence>
<proteinExistence type="inferred from homology"/>
<dbReference type="AlphaFoldDB" id="A0A1Q9CML7"/>
<dbReference type="Pfam" id="PF00366">
    <property type="entry name" value="Ribosomal_S17"/>
    <property type="match status" value="1"/>
</dbReference>
<dbReference type="GO" id="GO:0003735">
    <property type="term" value="F:structural constituent of ribosome"/>
    <property type="evidence" value="ECO:0007669"/>
    <property type="project" value="InterPro"/>
</dbReference>
<dbReference type="InterPro" id="IPR000266">
    <property type="entry name" value="Ribosomal_uS17"/>
</dbReference>
<feature type="region of interest" description="Disordered" evidence="4">
    <location>
        <begin position="344"/>
        <end position="380"/>
    </location>
</feature>
<evidence type="ECO:0000256" key="1">
    <source>
        <dbReference type="ARBA" id="ARBA00010254"/>
    </source>
</evidence>
<feature type="compositionally biased region" description="Low complexity" evidence="4">
    <location>
        <begin position="362"/>
        <end position="374"/>
    </location>
</feature>
<organism evidence="5 6">
    <name type="scientific">Symbiodinium microadriaticum</name>
    <name type="common">Dinoflagellate</name>
    <name type="synonym">Zooxanthella microadriatica</name>
    <dbReference type="NCBI Taxonomy" id="2951"/>
    <lineage>
        <taxon>Eukaryota</taxon>
        <taxon>Sar</taxon>
        <taxon>Alveolata</taxon>
        <taxon>Dinophyceae</taxon>
        <taxon>Suessiales</taxon>
        <taxon>Symbiodiniaceae</taxon>
        <taxon>Symbiodinium</taxon>
    </lineage>
</organism>
<dbReference type="GO" id="GO:1990904">
    <property type="term" value="C:ribonucleoprotein complex"/>
    <property type="evidence" value="ECO:0007669"/>
    <property type="project" value="UniProtKB-KW"/>
</dbReference>
<evidence type="ECO:0000313" key="5">
    <source>
        <dbReference type="EMBL" id="OLP84155.1"/>
    </source>
</evidence>
<dbReference type="SUPFAM" id="SSF50249">
    <property type="entry name" value="Nucleic acid-binding proteins"/>
    <property type="match status" value="1"/>
</dbReference>
<evidence type="ECO:0000313" key="6">
    <source>
        <dbReference type="Proteomes" id="UP000186817"/>
    </source>
</evidence>
<dbReference type="Proteomes" id="UP000186817">
    <property type="component" value="Unassembled WGS sequence"/>
</dbReference>
<keyword evidence="3" id="KW-0687">Ribonucleoprotein</keyword>
<comment type="similarity">
    <text evidence="1">Belongs to the universal ribosomal protein uS17 family.</text>
</comment>
<dbReference type="CDD" id="cd00364">
    <property type="entry name" value="Ribosomal_uS17"/>
    <property type="match status" value="1"/>
</dbReference>
<gene>
    <name evidence="5" type="primary">rpsQ</name>
    <name evidence="5" type="ORF">AK812_SmicGene35021</name>
</gene>
<sequence length="380" mass="42746">MWKSQLRLDWHYKYWQRQTAGYLRTFEKNNKLPNNEMIGYVINDKHPKSIRVACDRYMWVMRYKKAFRFTKKVWAHDEHSEPEPEHSCRLGDVVRVQPLGYRLGPWKTCATIGHPDPPAKQRGKDPMPGSLGHAVCSHFQPSGESEPMLAAWAWAPTPRRRATAFQVAKGYFDDMAVFNKFGHEISKPKLRPGGADTTPDCQKEDRLLTKRQQRLDRDLENLRKQFEPKLITAADIDGEDPLKAAIAEPPNFFKAGVNVEVMNPERPNSELLACLKEEGGKFELCEQKELGEDGHDLACDAERGEDFHWREGDSVKFLGTCIEPKPLKKALLSAETPYLHCVYPDGEVPGEEPKPEEGGEAEGAAEAAGAGAAGSPPPAM</sequence>
<reference evidence="5 6" key="1">
    <citation type="submission" date="2016-02" db="EMBL/GenBank/DDBJ databases">
        <title>Genome analysis of coral dinoflagellate symbionts highlights evolutionary adaptations to a symbiotic lifestyle.</title>
        <authorList>
            <person name="Aranda M."/>
            <person name="Li Y."/>
            <person name="Liew Y.J."/>
            <person name="Baumgarten S."/>
            <person name="Simakov O."/>
            <person name="Wilson M."/>
            <person name="Piel J."/>
            <person name="Ashoor H."/>
            <person name="Bougouffa S."/>
            <person name="Bajic V.B."/>
            <person name="Ryu T."/>
            <person name="Ravasi T."/>
            <person name="Bayer T."/>
            <person name="Micklem G."/>
            <person name="Kim H."/>
            <person name="Bhak J."/>
            <person name="Lajeunesse T.C."/>
            <person name="Voolstra C.R."/>
        </authorList>
    </citation>
    <scope>NUCLEOTIDE SEQUENCE [LARGE SCALE GENOMIC DNA]</scope>
    <source>
        <strain evidence="5 6">CCMP2467</strain>
    </source>
</reference>
<comment type="caution">
    <text evidence="5">The sequence shown here is derived from an EMBL/GenBank/DDBJ whole genome shotgun (WGS) entry which is preliminary data.</text>
</comment>
<name>A0A1Q9CML7_SYMMI</name>
<dbReference type="GO" id="GO:0006412">
    <property type="term" value="P:translation"/>
    <property type="evidence" value="ECO:0007669"/>
    <property type="project" value="InterPro"/>
</dbReference>
<dbReference type="EMBL" id="LSRX01001064">
    <property type="protein sequence ID" value="OLP84155.1"/>
    <property type="molecule type" value="Genomic_DNA"/>
</dbReference>
<evidence type="ECO:0000256" key="3">
    <source>
        <dbReference type="ARBA" id="ARBA00023274"/>
    </source>
</evidence>
<evidence type="ECO:0000256" key="2">
    <source>
        <dbReference type="ARBA" id="ARBA00022980"/>
    </source>
</evidence>
<dbReference type="Gene3D" id="2.40.50.140">
    <property type="entry name" value="Nucleic acid-binding proteins"/>
    <property type="match status" value="1"/>
</dbReference>